<dbReference type="RefSeq" id="WP_124236124.1">
    <property type="nucleotide sequence ID" value="NZ_JBHUFI010000003.1"/>
</dbReference>
<evidence type="ECO:0000313" key="9">
    <source>
        <dbReference type="EMBL" id="RQN08667.1"/>
    </source>
</evidence>
<dbReference type="InterPro" id="IPR010067">
    <property type="entry name" value="ABC_SsuA_sub-bd"/>
</dbReference>
<evidence type="ECO:0000259" key="8">
    <source>
        <dbReference type="SMART" id="SM00062"/>
    </source>
</evidence>
<keyword evidence="10" id="KW-1185">Reference proteome</keyword>
<dbReference type="GO" id="GO:0042626">
    <property type="term" value="F:ATPase-coupled transmembrane transporter activity"/>
    <property type="evidence" value="ECO:0007669"/>
    <property type="project" value="InterPro"/>
</dbReference>
<name>A0A3N6ZNN0_9ACTN</name>
<comment type="similarity">
    <text evidence="2">Belongs to the bacterial solute-binding protein SsuA/TauA family.</text>
</comment>
<protein>
    <recommendedName>
        <fullName evidence="6">Putative aliphatic sulfonates-binding protein</fullName>
    </recommendedName>
</protein>
<dbReference type="SUPFAM" id="SSF53850">
    <property type="entry name" value="Periplasmic binding protein-like II"/>
    <property type="match status" value="1"/>
</dbReference>
<evidence type="ECO:0000256" key="2">
    <source>
        <dbReference type="ARBA" id="ARBA00010742"/>
    </source>
</evidence>
<dbReference type="GO" id="GO:0016020">
    <property type="term" value="C:membrane"/>
    <property type="evidence" value="ECO:0007669"/>
    <property type="project" value="InterPro"/>
</dbReference>
<dbReference type="Pfam" id="PF09084">
    <property type="entry name" value="NMT1"/>
    <property type="match status" value="1"/>
</dbReference>
<dbReference type="PROSITE" id="PS51257">
    <property type="entry name" value="PROKAR_LIPOPROTEIN"/>
    <property type="match status" value="1"/>
</dbReference>
<dbReference type="Gene3D" id="3.40.190.10">
    <property type="entry name" value="Periplasmic binding protein-like II"/>
    <property type="match status" value="2"/>
</dbReference>
<proteinExistence type="inferred from homology"/>
<dbReference type="Proteomes" id="UP000275225">
    <property type="component" value="Unassembled WGS sequence"/>
</dbReference>
<dbReference type="PANTHER" id="PTHR30024">
    <property type="entry name" value="ALIPHATIC SULFONATES-BINDING PROTEIN-RELATED"/>
    <property type="match status" value="1"/>
</dbReference>
<feature type="signal peptide" evidence="7">
    <location>
        <begin position="1"/>
        <end position="29"/>
    </location>
</feature>
<sequence>MRHRNHRTTALLSATAVLALLTGCGTSNADAIGEDGSIDLSAVTLVVGDQKGGSQALLTASGQLDEVEYAIEFKPFTSGPPLLDAVHTAAVDLGGVGNTPPLFAIDQDKDLKVVQASRQGAHSDAIVVKEDSPVSSVADLAGKKVAVAKGSSANYHLLAQLEKAGLGWDDIEPVFLQPTEALAAFTGGHVDAWAIWDPFTAQAELTAQARILTSGEGVVNGIGFQVASDAALEDPATSAAIEDYLTRIARAQQWANDHPDEWADAWAAETGLPSEVTRRAIERRDYQPIAVSDAVPSEQEMWDAFTEQGQLTRQDVDLGSYFIDRFDDAVLATTKEN</sequence>
<evidence type="ECO:0000313" key="10">
    <source>
        <dbReference type="Proteomes" id="UP000275225"/>
    </source>
</evidence>
<evidence type="ECO:0000256" key="5">
    <source>
        <dbReference type="ARBA" id="ARBA00055538"/>
    </source>
</evidence>
<comment type="caution">
    <text evidence="9">The sequence shown here is derived from an EMBL/GenBank/DDBJ whole genome shotgun (WGS) entry which is preliminary data.</text>
</comment>
<dbReference type="EMBL" id="RQJX01000005">
    <property type="protein sequence ID" value="RQN08667.1"/>
    <property type="molecule type" value="Genomic_DNA"/>
</dbReference>
<dbReference type="InterPro" id="IPR001638">
    <property type="entry name" value="Solute-binding_3/MltF_N"/>
</dbReference>
<comment type="subcellular location">
    <subcellularLocation>
        <location evidence="1">Periplasm</location>
    </subcellularLocation>
</comment>
<evidence type="ECO:0000256" key="7">
    <source>
        <dbReference type="SAM" id="SignalP"/>
    </source>
</evidence>
<evidence type="ECO:0000256" key="4">
    <source>
        <dbReference type="ARBA" id="ARBA00022729"/>
    </source>
</evidence>
<keyword evidence="3" id="KW-0813">Transport</keyword>
<dbReference type="SMART" id="SM00062">
    <property type="entry name" value="PBPb"/>
    <property type="match status" value="1"/>
</dbReference>
<organism evidence="9 10">
    <name type="scientific">Aeromicrobium camelliae</name>
    <dbReference type="NCBI Taxonomy" id="1538144"/>
    <lineage>
        <taxon>Bacteria</taxon>
        <taxon>Bacillati</taxon>
        <taxon>Actinomycetota</taxon>
        <taxon>Actinomycetes</taxon>
        <taxon>Propionibacteriales</taxon>
        <taxon>Nocardioidaceae</taxon>
        <taxon>Aeromicrobium</taxon>
    </lineage>
</organism>
<accession>A0A3N6ZNN0</accession>
<dbReference type="FunFam" id="3.40.190.10:FF:000050">
    <property type="entry name" value="Sulfonate ABC transporter substrate-binding protein"/>
    <property type="match status" value="1"/>
</dbReference>
<feature type="chain" id="PRO_5018171155" description="Putative aliphatic sulfonates-binding protein" evidence="7">
    <location>
        <begin position="30"/>
        <end position="337"/>
    </location>
</feature>
<reference evidence="9 10" key="1">
    <citation type="submission" date="2018-11" db="EMBL/GenBank/DDBJ databases">
        <authorList>
            <person name="Li F."/>
        </authorList>
    </citation>
    <scope>NUCLEOTIDE SEQUENCE [LARGE SCALE GENOMIC DNA]</scope>
    <source>
        <strain evidence="9 10">YS17T</strain>
    </source>
</reference>
<dbReference type="AlphaFoldDB" id="A0A3N6ZNN0"/>
<evidence type="ECO:0000256" key="3">
    <source>
        <dbReference type="ARBA" id="ARBA00022448"/>
    </source>
</evidence>
<comment type="function">
    <text evidence="5">Part of a binding-protein-dependent transport system for aliphatic sulfonates. Putative binding protein.</text>
</comment>
<dbReference type="CDD" id="cd13558">
    <property type="entry name" value="PBP2_SsuA_like_2"/>
    <property type="match status" value="1"/>
</dbReference>
<evidence type="ECO:0000256" key="1">
    <source>
        <dbReference type="ARBA" id="ARBA00004418"/>
    </source>
</evidence>
<dbReference type="PANTHER" id="PTHR30024:SF48">
    <property type="entry name" value="ABC TRANSPORTER SUBSTRATE-BINDING PROTEIN"/>
    <property type="match status" value="1"/>
</dbReference>
<feature type="domain" description="Solute-binding protein family 3/N-terminal" evidence="8">
    <location>
        <begin position="44"/>
        <end position="258"/>
    </location>
</feature>
<keyword evidence="4 7" id="KW-0732">Signal</keyword>
<dbReference type="GO" id="GO:0042597">
    <property type="term" value="C:periplasmic space"/>
    <property type="evidence" value="ECO:0007669"/>
    <property type="project" value="UniProtKB-SubCell"/>
</dbReference>
<dbReference type="InterPro" id="IPR015168">
    <property type="entry name" value="SsuA/THI5"/>
</dbReference>
<dbReference type="OrthoDB" id="506623at2"/>
<gene>
    <name evidence="9" type="ORF">EHW97_05290</name>
</gene>
<dbReference type="NCBIfam" id="TIGR01728">
    <property type="entry name" value="SsuA_fam"/>
    <property type="match status" value="1"/>
</dbReference>
<evidence type="ECO:0000256" key="6">
    <source>
        <dbReference type="ARBA" id="ARBA00070228"/>
    </source>
</evidence>